<evidence type="ECO:0000313" key="4">
    <source>
        <dbReference type="Proteomes" id="UP000199120"/>
    </source>
</evidence>
<keyword evidence="1" id="KW-0560">Oxidoreductase</keyword>
<dbReference type="EMBL" id="FOAJ01000023">
    <property type="protein sequence ID" value="SEM05196.1"/>
    <property type="molecule type" value="Genomic_DNA"/>
</dbReference>
<dbReference type="Pfam" id="PF01619">
    <property type="entry name" value="Pro_dh"/>
    <property type="match status" value="1"/>
</dbReference>
<dbReference type="STRING" id="416943.SAMN05445871_4265"/>
<dbReference type="OrthoDB" id="9773461at2"/>
<gene>
    <name evidence="3" type="ORF">SAMN05192542_12329</name>
</gene>
<sequence length="271" mass="30671">MRSFFWGQPLHARITRHIKHADERTPRLAAFTLSIATLNLHVRSRLASFEIALKTLDLFAEAEASKADVGVALQAYLTRTYGDIASLRHRRSRVRICKGIDAEESVHLVDGASTDRSAINGHFVRHVSGALQAGSFVGMATHDEALIDSLITLIRREQIEPNRFEFQMLPGVCEPLRERLRSMGFPVRVYVPYGRDWYGYSTRRIRENPRIAGYVIRARCLACLAVADITRAALWEASLSRAASFPLREPQRTFNVLKSECQPCVNPLRQQ</sequence>
<dbReference type="Proteomes" id="UP000199120">
    <property type="component" value="Unassembled WGS sequence"/>
</dbReference>
<feature type="domain" description="Proline dehydrogenase" evidence="2">
    <location>
        <begin position="58"/>
        <end position="211"/>
    </location>
</feature>
<dbReference type="InterPro" id="IPR002872">
    <property type="entry name" value="Proline_DH_dom"/>
</dbReference>
<evidence type="ECO:0000256" key="1">
    <source>
        <dbReference type="ARBA" id="ARBA00023002"/>
    </source>
</evidence>
<dbReference type="RefSeq" id="WP_090548394.1">
    <property type="nucleotide sequence ID" value="NZ_FNSR01000002.1"/>
</dbReference>
<dbReference type="InterPro" id="IPR015659">
    <property type="entry name" value="Proline_oxidase"/>
</dbReference>
<dbReference type="GO" id="GO:0004657">
    <property type="term" value="F:proline dehydrogenase activity"/>
    <property type="evidence" value="ECO:0007669"/>
    <property type="project" value="InterPro"/>
</dbReference>
<accession>A0A1H7V7I9</accession>
<dbReference type="PANTHER" id="PTHR13914:SF0">
    <property type="entry name" value="PROLINE DEHYDROGENASE 1, MITOCHONDRIAL"/>
    <property type="match status" value="1"/>
</dbReference>
<protein>
    <submittedName>
        <fullName evidence="3">L-proline dehydrogenase</fullName>
    </submittedName>
</protein>
<keyword evidence="4" id="KW-1185">Reference proteome</keyword>
<evidence type="ECO:0000259" key="2">
    <source>
        <dbReference type="Pfam" id="PF01619"/>
    </source>
</evidence>
<proteinExistence type="predicted"/>
<organism evidence="3 4">
    <name type="scientific">Paraburkholderia caballeronis</name>
    <dbReference type="NCBI Taxonomy" id="416943"/>
    <lineage>
        <taxon>Bacteria</taxon>
        <taxon>Pseudomonadati</taxon>
        <taxon>Pseudomonadota</taxon>
        <taxon>Betaproteobacteria</taxon>
        <taxon>Burkholderiales</taxon>
        <taxon>Burkholderiaceae</taxon>
        <taxon>Paraburkholderia</taxon>
    </lineage>
</organism>
<dbReference type="PANTHER" id="PTHR13914">
    <property type="entry name" value="PROLINE OXIDASE"/>
    <property type="match status" value="1"/>
</dbReference>
<dbReference type="AlphaFoldDB" id="A0A1H7V7I9"/>
<dbReference type="InterPro" id="IPR029041">
    <property type="entry name" value="FAD-linked_oxidoreductase-like"/>
</dbReference>
<reference evidence="4" key="1">
    <citation type="submission" date="2016-10" db="EMBL/GenBank/DDBJ databases">
        <authorList>
            <person name="Varghese N."/>
            <person name="Submissions S."/>
        </authorList>
    </citation>
    <scope>NUCLEOTIDE SEQUENCE [LARGE SCALE GENOMIC DNA]</scope>
    <source>
        <strain evidence="4">LMG 26416</strain>
    </source>
</reference>
<dbReference type="SUPFAM" id="SSF51730">
    <property type="entry name" value="FAD-linked oxidoreductase"/>
    <property type="match status" value="1"/>
</dbReference>
<dbReference type="Gene3D" id="3.20.20.220">
    <property type="match status" value="1"/>
</dbReference>
<evidence type="ECO:0000313" key="3">
    <source>
        <dbReference type="EMBL" id="SEM05196.1"/>
    </source>
</evidence>
<dbReference type="GO" id="GO:0006562">
    <property type="term" value="P:L-proline catabolic process"/>
    <property type="evidence" value="ECO:0007669"/>
    <property type="project" value="InterPro"/>
</dbReference>
<name>A0A1H7V7I9_9BURK</name>